<dbReference type="InterPro" id="IPR016186">
    <property type="entry name" value="C-type_lectin-like/link_sf"/>
</dbReference>
<evidence type="ECO:0000256" key="1">
    <source>
        <dbReference type="ARBA" id="ARBA00023157"/>
    </source>
</evidence>
<dbReference type="CDD" id="cd00037">
    <property type="entry name" value="CLECT"/>
    <property type="match status" value="1"/>
</dbReference>
<dbReference type="OMA" id="ICYNAST"/>
<name>A0A3Q2D1B9_CYPVA</name>
<dbReference type="SUPFAM" id="SSF56436">
    <property type="entry name" value="C-type lectin-like"/>
    <property type="match status" value="3"/>
</dbReference>
<dbReference type="InterPro" id="IPR018378">
    <property type="entry name" value="C-type_lectin_CS"/>
</dbReference>
<dbReference type="PROSITE" id="PS00615">
    <property type="entry name" value="C_TYPE_LECTIN_1"/>
    <property type="match status" value="1"/>
</dbReference>
<dbReference type="Ensembl" id="ENSCVAT00000019151.1">
    <property type="protein sequence ID" value="ENSCVAP00000012004.1"/>
    <property type="gene ID" value="ENSCVAG00000014368.1"/>
</dbReference>
<keyword evidence="4" id="KW-1185">Reference proteome</keyword>
<sequence length="360" mass="43018">MAKTKSYQYHYIKEEKNWTEAQRYCREKYTDLATVSNMTDMKSLLSNQDKDMNESWIGLYDQKNGNRTWHWSLPGVKFDKNDQRWEYREPNDAGQGVENCGFMWNSLKWGDISCNEPILSLYFLCYDGKSILFLRNPEIKTWINAQSYCREKHTDLVSGLTQLQDDRLKEEVRHVNGKFILIGLFRDTWLWSDGSSFSFRHWSLQFDNQRHNSGQCAMTVFNDEGRWRNEDCALKKPFICYDGELIFRKNKTWEEALYYCRDHHHDLVSITNLEEQRWVERKAQFASTSFVWLGLHYTCTLDFWFWVSDEVVRYKNWASDGVVDDCDMSGAMERGGTHQWFKKSDDERFNFICSRNKHGE</sequence>
<feature type="domain" description="C-type lectin" evidence="2">
    <location>
        <begin position="126"/>
        <end position="241"/>
    </location>
</feature>
<dbReference type="Proteomes" id="UP000265020">
    <property type="component" value="Unassembled WGS sequence"/>
</dbReference>
<organism evidence="3 4">
    <name type="scientific">Cyprinodon variegatus</name>
    <name type="common">Sheepshead minnow</name>
    <dbReference type="NCBI Taxonomy" id="28743"/>
    <lineage>
        <taxon>Eukaryota</taxon>
        <taxon>Metazoa</taxon>
        <taxon>Chordata</taxon>
        <taxon>Craniata</taxon>
        <taxon>Vertebrata</taxon>
        <taxon>Euteleostomi</taxon>
        <taxon>Actinopterygii</taxon>
        <taxon>Neopterygii</taxon>
        <taxon>Teleostei</taxon>
        <taxon>Neoteleostei</taxon>
        <taxon>Acanthomorphata</taxon>
        <taxon>Ovalentaria</taxon>
        <taxon>Atherinomorphae</taxon>
        <taxon>Cyprinodontiformes</taxon>
        <taxon>Cyprinodontidae</taxon>
        <taxon>Cyprinodon</taxon>
    </lineage>
</organism>
<reference evidence="3" key="1">
    <citation type="submission" date="2025-08" db="UniProtKB">
        <authorList>
            <consortium name="Ensembl"/>
        </authorList>
    </citation>
    <scope>IDENTIFICATION</scope>
</reference>
<evidence type="ECO:0000313" key="4">
    <source>
        <dbReference type="Proteomes" id="UP000265020"/>
    </source>
</evidence>
<dbReference type="PANTHER" id="PTHR45784:SF3">
    <property type="entry name" value="C-TYPE LECTIN DOMAIN FAMILY 4 MEMBER K-LIKE-RELATED"/>
    <property type="match status" value="1"/>
</dbReference>
<reference evidence="3" key="2">
    <citation type="submission" date="2025-09" db="UniProtKB">
        <authorList>
            <consortium name="Ensembl"/>
        </authorList>
    </citation>
    <scope>IDENTIFICATION</scope>
</reference>
<dbReference type="InterPro" id="IPR001304">
    <property type="entry name" value="C-type_lectin-like"/>
</dbReference>
<dbReference type="Gene3D" id="3.10.100.10">
    <property type="entry name" value="Mannose-Binding Protein A, subunit A"/>
    <property type="match status" value="3"/>
</dbReference>
<dbReference type="PANTHER" id="PTHR45784">
    <property type="entry name" value="C-TYPE LECTIN DOMAIN FAMILY 20 MEMBER A-RELATED"/>
    <property type="match status" value="1"/>
</dbReference>
<keyword evidence="1" id="KW-1015">Disulfide bond</keyword>
<dbReference type="AlphaFoldDB" id="A0A3Q2D1B9"/>
<evidence type="ECO:0000259" key="2">
    <source>
        <dbReference type="PROSITE" id="PS50041"/>
    </source>
</evidence>
<dbReference type="InterPro" id="IPR016187">
    <property type="entry name" value="CTDL_fold"/>
</dbReference>
<accession>A0A3Q2D1B9</accession>
<protein>
    <recommendedName>
        <fullName evidence="2">C-type lectin domain-containing protein</fullName>
    </recommendedName>
</protein>
<dbReference type="PROSITE" id="PS50041">
    <property type="entry name" value="C_TYPE_LECTIN_2"/>
    <property type="match status" value="3"/>
</dbReference>
<feature type="domain" description="C-type lectin" evidence="2">
    <location>
        <begin position="4"/>
        <end position="116"/>
    </location>
</feature>
<dbReference type="SMART" id="SM00034">
    <property type="entry name" value="CLECT"/>
    <property type="match status" value="3"/>
</dbReference>
<dbReference type="GeneTree" id="ENSGT01100000263473"/>
<feature type="domain" description="C-type lectin" evidence="2">
    <location>
        <begin position="240"/>
        <end position="354"/>
    </location>
</feature>
<evidence type="ECO:0000313" key="3">
    <source>
        <dbReference type="Ensembl" id="ENSCVAP00000012004.1"/>
    </source>
</evidence>
<proteinExistence type="predicted"/>
<dbReference type="Pfam" id="PF00059">
    <property type="entry name" value="Lectin_C"/>
    <property type="match status" value="3"/>
</dbReference>